<dbReference type="SUPFAM" id="SSF48264">
    <property type="entry name" value="Cytochrome P450"/>
    <property type="match status" value="1"/>
</dbReference>
<keyword evidence="12 14" id="KW-0472">Membrane</keyword>
<keyword evidence="14" id="KW-0812">Transmembrane</keyword>
<comment type="similarity">
    <text evidence="4 13">Belongs to the cytochrome P450 family.</text>
</comment>
<proteinExistence type="inferred from homology"/>
<keyword evidence="11 13" id="KW-0503">Monooxygenase</keyword>
<dbReference type="InterPro" id="IPR001128">
    <property type="entry name" value="Cyt_P450"/>
</dbReference>
<organism evidence="15 16">
    <name type="scientific">Orchesella dallaii</name>
    <dbReference type="NCBI Taxonomy" id="48710"/>
    <lineage>
        <taxon>Eukaryota</taxon>
        <taxon>Metazoa</taxon>
        <taxon>Ecdysozoa</taxon>
        <taxon>Arthropoda</taxon>
        <taxon>Hexapoda</taxon>
        <taxon>Collembola</taxon>
        <taxon>Entomobryomorpha</taxon>
        <taxon>Entomobryoidea</taxon>
        <taxon>Orchesellidae</taxon>
        <taxon>Orchesellinae</taxon>
        <taxon>Orchesella</taxon>
    </lineage>
</organism>
<accession>A0ABP1R7U5</accession>
<comment type="subcellular location">
    <subcellularLocation>
        <location evidence="3">Endoplasmic reticulum membrane</location>
    </subcellularLocation>
    <subcellularLocation>
        <location evidence="2">Microsome membrane</location>
    </subcellularLocation>
</comment>
<evidence type="ECO:0000256" key="11">
    <source>
        <dbReference type="ARBA" id="ARBA00023033"/>
    </source>
</evidence>
<dbReference type="Proteomes" id="UP001642540">
    <property type="component" value="Unassembled WGS sequence"/>
</dbReference>
<keyword evidence="5 13" id="KW-0349">Heme</keyword>
<evidence type="ECO:0000256" key="9">
    <source>
        <dbReference type="ARBA" id="ARBA00023002"/>
    </source>
</evidence>
<protein>
    <recommendedName>
        <fullName evidence="17">Cytochrome P450 4C1</fullName>
    </recommendedName>
</protein>
<feature type="transmembrane region" description="Helical" evidence="14">
    <location>
        <begin position="29"/>
        <end position="48"/>
    </location>
</feature>
<dbReference type="PROSITE" id="PS00086">
    <property type="entry name" value="CYTOCHROME_P450"/>
    <property type="match status" value="1"/>
</dbReference>
<evidence type="ECO:0000256" key="2">
    <source>
        <dbReference type="ARBA" id="ARBA00004524"/>
    </source>
</evidence>
<evidence type="ECO:0000256" key="8">
    <source>
        <dbReference type="ARBA" id="ARBA00022848"/>
    </source>
</evidence>
<reference evidence="15 16" key="1">
    <citation type="submission" date="2024-08" db="EMBL/GenBank/DDBJ databases">
        <authorList>
            <person name="Cucini C."/>
            <person name="Frati F."/>
        </authorList>
    </citation>
    <scope>NUCLEOTIDE SEQUENCE [LARGE SCALE GENOMIC DNA]</scope>
</reference>
<keyword evidence="16" id="KW-1185">Reference proteome</keyword>
<dbReference type="Pfam" id="PF00067">
    <property type="entry name" value="p450"/>
    <property type="match status" value="1"/>
</dbReference>
<dbReference type="InterPro" id="IPR050196">
    <property type="entry name" value="Cytochrome_P450_Monoox"/>
</dbReference>
<dbReference type="PRINTS" id="PR00463">
    <property type="entry name" value="EP450I"/>
</dbReference>
<evidence type="ECO:0000256" key="5">
    <source>
        <dbReference type="ARBA" id="ARBA00022617"/>
    </source>
</evidence>
<comment type="cofactor">
    <cofactor evidence="1">
        <name>heme</name>
        <dbReference type="ChEBI" id="CHEBI:30413"/>
    </cofactor>
</comment>
<keyword evidence="7" id="KW-0256">Endoplasmic reticulum</keyword>
<dbReference type="PANTHER" id="PTHR24291">
    <property type="entry name" value="CYTOCHROME P450 FAMILY 4"/>
    <property type="match status" value="1"/>
</dbReference>
<dbReference type="CDD" id="cd20628">
    <property type="entry name" value="CYP4"/>
    <property type="match status" value="1"/>
</dbReference>
<keyword evidence="14" id="KW-1133">Transmembrane helix</keyword>
<evidence type="ECO:0000313" key="16">
    <source>
        <dbReference type="Proteomes" id="UP001642540"/>
    </source>
</evidence>
<dbReference type="InterPro" id="IPR017972">
    <property type="entry name" value="Cyt_P450_CS"/>
</dbReference>
<evidence type="ECO:0000256" key="1">
    <source>
        <dbReference type="ARBA" id="ARBA00001971"/>
    </source>
</evidence>
<evidence type="ECO:0000256" key="4">
    <source>
        <dbReference type="ARBA" id="ARBA00010617"/>
    </source>
</evidence>
<name>A0ABP1R7U5_9HEXA</name>
<evidence type="ECO:0000256" key="3">
    <source>
        <dbReference type="ARBA" id="ARBA00004586"/>
    </source>
</evidence>
<dbReference type="InterPro" id="IPR002401">
    <property type="entry name" value="Cyt_P450_E_grp-I"/>
</dbReference>
<keyword evidence="10 13" id="KW-0408">Iron</keyword>
<evidence type="ECO:0000256" key="12">
    <source>
        <dbReference type="ARBA" id="ARBA00023136"/>
    </source>
</evidence>
<sequence>MSYLTNSNSSCFDRETQIADIIGSKKRSYLTANLLGVIVLFLGFYRILKKRIKSNNTLRNVINDLPGPSAIPLIGNCHLILAEKDIISMCLRYGKKYGPIFRVWVGTRPIVALNSPKFVEKLLSSNESGHLHKPDIYEAMADYMDEGLITSSGEKWRARRKLLSPLFNYKCFNHFINVFNRQSEDLVRELDTMFPNGEDKPKPIQNALLGSALKVICESAMGVDTSASSAAEFCKFFEDASTCKEFIKRKVLSPWLKVGLIWKLHPFSKAYEENVKAIKDFMYKVIYQARDKFSANEESYSVDEKEIPTNKTVMEVLLESGFTDADIREEAHTVISAGHETIGSTLQFTLMLLALHPEHQTRCQEEVDDVLKNESKCPQGDFTLSALTNLKYIERCVKETLRLFPIVYAYARTLKSPLKLDENITLPDGTDVFVLASNIHRDPQYYPEPETFNPSRFTPENCVNRHPYAYLPFSGGPRYCLGTKFAMVELKLIVARILYHYNIYTTDKIEDVPMENSILLNPVRGYNFLLKKRTKI</sequence>
<evidence type="ECO:0000313" key="15">
    <source>
        <dbReference type="EMBL" id="CAL8122468.1"/>
    </source>
</evidence>
<dbReference type="PRINTS" id="PR00385">
    <property type="entry name" value="P450"/>
</dbReference>
<keyword evidence="8" id="KW-0492">Microsome</keyword>
<keyword evidence="9 13" id="KW-0560">Oxidoreductase</keyword>
<comment type="caution">
    <text evidence="15">The sequence shown here is derived from an EMBL/GenBank/DDBJ whole genome shotgun (WGS) entry which is preliminary data.</text>
</comment>
<evidence type="ECO:0000256" key="14">
    <source>
        <dbReference type="SAM" id="Phobius"/>
    </source>
</evidence>
<dbReference type="InterPro" id="IPR036396">
    <property type="entry name" value="Cyt_P450_sf"/>
</dbReference>
<dbReference type="EMBL" id="CAXLJM020000068">
    <property type="protein sequence ID" value="CAL8122468.1"/>
    <property type="molecule type" value="Genomic_DNA"/>
</dbReference>
<evidence type="ECO:0000256" key="6">
    <source>
        <dbReference type="ARBA" id="ARBA00022723"/>
    </source>
</evidence>
<dbReference type="PANTHER" id="PTHR24291:SF189">
    <property type="entry name" value="CYTOCHROME P450 4C3-RELATED"/>
    <property type="match status" value="1"/>
</dbReference>
<dbReference type="Gene3D" id="1.10.630.10">
    <property type="entry name" value="Cytochrome P450"/>
    <property type="match status" value="1"/>
</dbReference>
<evidence type="ECO:0008006" key="17">
    <source>
        <dbReference type="Google" id="ProtNLM"/>
    </source>
</evidence>
<evidence type="ECO:0000256" key="7">
    <source>
        <dbReference type="ARBA" id="ARBA00022824"/>
    </source>
</evidence>
<evidence type="ECO:0000256" key="10">
    <source>
        <dbReference type="ARBA" id="ARBA00023004"/>
    </source>
</evidence>
<evidence type="ECO:0000256" key="13">
    <source>
        <dbReference type="RuleBase" id="RU000461"/>
    </source>
</evidence>
<gene>
    <name evidence="15" type="ORF">ODALV1_LOCUS19818</name>
</gene>
<keyword evidence="6 13" id="KW-0479">Metal-binding</keyword>